<name>A0A1X0P556_9TRYP</name>
<dbReference type="OrthoDB" id="275379at2759"/>
<dbReference type="Proteomes" id="UP000192257">
    <property type="component" value="Unassembled WGS sequence"/>
</dbReference>
<dbReference type="RefSeq" id="XP_028886034.1">
    <property type="nucleotide sequence ID" value="XM_029022376.1"/>
</dbReference>
<reference evidence="2 3" key="1">
    <citation type="submission" date="2017-03" db="EMBL/GenBank/DDBJ databases">
        <title>An alternative strategy for trypanosome survival in the mammalian bloodstream revealed through genome and transcriptome analysis of the ubiquitous bovine parasite Trypanosoma (Megatrypanum) theileri.</title>
        <authorList>
            <person name="Kelly S."/>
            <person name="Ivens A."/>
            <person name="Mott A."/>
            <person name="O'Neill E."/>
            <person name="Emms D."/>
            <person name="Macleod O."/>
            <person name="Voorheis P."/>
            <person name="Matthews J."/>
            <person name="Matthews K."/>
            <person name="Carrington M."/>
        </authorList>
    </citation>
    <scope>NUCLEOTIDE SEQUENCE [LARGE SCALE GENOMIC DNA]</scope>
    <source>
        <strain evidence="2">Edinburgh</strain>
    </source>
</reference>
<dbReference type="EMBL" id="NBCO01000004">
    <property type="protein sequence ID" value="ORC91968.1"/>
    <property type="molecule type" value="Genomic_DNA"/>
</dbReference>
<evidence type="ECO:0000313" key="3">
    <source>
        <dbReference type="Proteomes" id="UP000192257"/>
    </source>
</evidence>
<dbReference type="VEuPathDB" id="TriTrypDB:TM35_000041820"/>
<feature type="compositionally biased region" description="Basic and acidic residues" evidence="1">
    <location>
        <begin position="1"/>
        <end position="12"/>
    </location>
</feature>
<proteinExistence type="predicted"/>
<keyword evidence="3" id="KW-1185">Reference proteome</keyword>
<organism evidence="2 3">
    <name type="scientific">Trypanosoma theileri</name>
    <dbReference type="NCBI Taxonomy" id="67003"/>
    <lineage>
        <taxon>Eukaryota</taxon>
        <taxon>Discoba</taxon>
        <taxon>Euglenozoa</taxon>
        <taxon>Kinetoplastea</taxon>
        <taxon>Metakinetoplastina</taxon>
        <taxon>Trypanosomatida</taxon>
        <taxon>Trypanosomatidae</taxon>
        <taxon>Trypanosoma</taxon>
    </lineage>
</organism>
<sequence>MLMEWFRGKASDEPVVPEKPQKRKTLDVDPETTLEPSPAEAIAQREDAFRKKLAASAKEGPLSPAKLVTYDSLFRSAQQLLMEGNSGEISEGITLNVARNTQNVMVSSKCVLVSPQMSHWELGLQMNGFSDIVMASYNTLSRWSLMYQRVSTTGALLLAQCMAQRQQGMTQGTVVGMIQYPWVPGGCTQLQYVKNQTLTLSHTQRIIRGVHFGSNFSWDPTTKGTSVSYAASATNPSKTGTLGAEWHPNKGEWKVALTRGDWGHDAEFAMQLEYTNKGEGMMSLLSFGMRKHFIGGGLMSAALAGFSKLKASVEIPFGGERSGFNQMHCLYNAQYDIHSGALKHGLVFTA</sequence>
<feature type="region of interest" description="Disordered" evidence="1">
    <location>
        <begin position="1"/>
        <end position="38"/>
    </location>
</feature>
<dbReference type="GeneID" id="39982156"/>
<evidence type="ECO:0000313" key="2">
    <source>
        <dbReference type="EMBL" id="ORC91968.1"/>
    </source>
</evidence>
<evidence type="ECO:0008006" key="4">
    <source>
        <dbReference type="Google" id="ProtNLM"/>
    </source>
</evidence>
<accession>A0A1X0P556</accession>
<evidence type="ECO:0000256" key="1">
    <source>
        <dbReference type="SAM" id="MobiDB-lite"/>
    </source>
</evidence>
<dbReference type="AlphaFoldDB" id="A0A1X0P556"/>
<protein>
    <recommendedName>
        <fullName evidence="4">Mitochondrial import receptor subunit</fullName>
    </recommendedName>
</protein>
<gene>
    <name evidence="2" type="ORF">TM35_000041820</name>
</gene>
<comment type="caution">
    <text evidence="2">The sequence shown here is derived from an EMBL/GenBank/DDBJ whole genome shotgun (WGS) entry which is preliminary data.</text>
</comment>